<dbReference type="UniPathway" id="UPA00378"/>
<comment type="subcellular location">
    <subcellularLocation>
        <location evidence="3">Golgi apparatus membrane</location>
        <topology evidence="3">Single-pass type II membrane protein</topology>
    </subcellularLocation>
    <subcellularLocation>
        <location evidence="2">Nucleus</location>
    </subcellularLocation>
</comment>
<evidence type="ECO:0000256" key="7">
    <source>
        <dbReference type="ARBA" id="ARBA00022679"/>
    </source>
</evidence>
<evidence type="ECO:0000256" key="18">
    <source>
        <dbReference type="ARBA" id="ARBA00059439"/>
    </source>
</evidence>
<feature type="region of interest" description="Disordered" evidence="19">
    <location>
        <begin position="723"/>
        <end position="831"/>
    </location>
</feature>
<evidence type="ECO:0000256" key="2">
    <source>
        <dbReference type="ARBA" id="ARBA00004123"/>
    </source>
</evidence>
<evidence type="ECO:0000256" key="15">
    <source>
        <dbReference type="ARBA" id="ARBA00023180"/>
    </source>
</evidence>
<dbReference type="HOGENOM" id="CLU_017063_2_0_1"/>
<organism evidence="22">
    <name type="scientific">Oryza meridionalis</name>
    <dbReference type="NCBI Taxonomy" id="40149"/>
    <lineage>
        <taxon>Eukaryota</taxon>
        <taxon>Viridiplantae</taxon>
        <taxon>Streptophyta</taxon>
        <taxon>Embryophyta</taxon>
        <taxon>Tracheophyta</taxon>
        <taxon>Spermatophyta</taxon>
        <taxon>Magnoliopsida</taxon>
        <taxon>Liliopsida</taxon>
        <taxon>Poales</taxon>
        <taxon>Poaceae</taxon>
        <taxon>BOP clade</taxon>
        <taxon>Oryzoideae</taxon>
        <taxon>Oryzeae</taxon>
        <taxon>Oryzinae</taxon>
        <taxon>Oryza</taxon>
    </lineage>
</organism>
<keyword evidence="17" id="KW-0539">Nucleus</keyword>
<keyword evidence="8 20" id="KW-0812">Transmembrane</keyword>
<reference evidence="22" key="1">
    <citation type="submission" date="2015-04" db="UniProtKB">
        <authorList>
            <consortium name="EnsemblPlants"/>
        </authorList>
    </citation>
    <scope>IDENTIFICATION</scope>
</reference>
<keyword evidence="10 20" id="KW-1133">Transmembrane helix</keyword>
<dbReference type="InterPro" id="IPR002659">
    <property type="entry name" value="Glyco_trans_31"/>
</dbReference>
<evidence type="ECO:0000256" key="3">
    <source>
        <dbReference type="ARBA" id="ARBA00004323"/>
    </source>
</evidence>
<sequence length="848" mass="95166">MKRARSSEVFLGGRGRARRRVAPLLAAVAFVYLLFVSVKLSGLAGIADPAAVTRPASGGAGELVMPRRLEDPAPRARGDGDGVAVAGYGRITGEILRRRWEAGGRGRRRWGRGGNFSELERMADEAWELGGKAWEEACAFTGDVDSILSRDGGDETKCPASINIGGGDGETVAFLPCGLAVGSAVTVVGTARAARAEYVEALERRGEGNGTVMVAQFAVELRGLRAVEGEEPPRILHLNPRLRGDWSHRPVLEMNTCFRMQWGKAHRCDGNPSKDDDQVDGLIKCEKWDRRDSVDSKETKTGSWLNRFIGRAKKPEMRWPYPFSEGKMFVLTIQAGIEGYHVSVGGRHVASFPHRMGFSLEDATGLAVTGGVDVHSIYATSLPKVHPSFSLQQVLEMSDRWKARPVPEEPIQVFIGIISATNHFAERMAIRKSWMQFPAIQLGNVVARFFVALSHRKEINAALKTEAEYFGDVVILPFIDRYELVVLKTVAICEFGVQNVTAEYIMKCDDDTFVRLDVVLKQISVYNRIMPLYMGNLNLLHRPLRHGKWAVTYEEWPEFVYPPYANGPGYVISIDIARDIVSRHANHSLRLFKMEDVSMGMWVEDFNTTAPVQYIHSWRLRFNLMDSDDKKFGKGPRELTGAVDLISHHKLLAHHDFFCKKPLPLAISDTHYLHNVVGDTEIRKGEGMELDQLVQNAYLRDKPAYIQPFDMETLGQAFQLRETAPVDLPSGEKGIPTISGKPKSESKDKEKKHKKHKDKDRDKDKEHKKHKHRHKDRSKDKDKDKDKDKKKDKSGHHDSGGDHSKKHHEKKRKHEGMEDSADVHKHKKSKVAHTAIMILAGIANFLIE</sequence>
<dbReference type="GO" id="GO:0010405">
    <property type="term" value="P:arabinogalactan protein metabolic process"/>
    <property type="evidence" value="ECO:0007669"/>
    <property type="project" value="UniProtKB-ARBA"/>
</dbReference>
<evidence type="ECO:0000256" key="19">
    <source>
        <dbReference type="SAM" id="MobiDB-lite"/>
    </source>
</evidence>
<dbReference type="GO" id="GO:0045944">
    <property type="term" value="P:positive regulation of transcription by RNA polymerase II"/>
    <property type="evidence" value="ECO:0007669"/>
    <property type="project" value="TreeGrafter"/>
</dbReference>
<evidence type="ECO:0000259" key="21">
    <source>
        <dbReference type="PROSITE" id="PS51304"/>
    </source>
</evidence>
<keyword evidence="12" id="KW-0333">Golgi apparatus</keyword>
<dbReference type="SUPFAM" id="SSF49899">
    <property type="entry name" value="Concanavalin A-like lectins/glucanases"/>
    <property type="match status" value="1"/>
</dbReference>
<evidence type="ECO:0000256" key="20">
    <source>
        <dbReference type="SAM" id="Phobius"/>
    </source>
</evidence>
<keyword evidence="9" id="KW-0735">Signal-anchor</keyword>
<keyword evidence="14" id="KW-0804">Transcription</keyword>
<feature type="compositionally biased region" description="Basic residues" evidence="19">
    <location>
        <begin position="766"/>
        <end position="776"/>
    </location>
</feature>
<keyword evidence="23" id="KW-1185">Reference proteome</keyword>
<dbReference type="InterPro" id="IPR013320">
    <property type="entry name" value="ConA-like_dom_sf"/>
</dbReference>
<evidence type="ECO:0000256" key="14">
    <source>
        <dbReference type="ARBA" id="ARBA00023163"/>
    </source>
</evidence>
<comment type="similarity">
    <text evidence="5">Belongs to the glycosyltransferase 31 family.</text>
</comment>
<comment type="cofactor">
    <cofactor evidence="1">
        <name>Mn(2+)</name>
        <dbReference type="ChEBI" id="CHEBI:29035"/>
    </cofactor>
</comment>
<evidence type="ECO:0000313" key="23">
    <source>
        <dbReference type="Proteomes" id="UP000008021"/>
    </source>
</evidence>
<evidence type="ECO:0000256" key="16">
    <source>
        <dbReference type="ARBA" id="ARBA00023211"/>
    </source>
</evidence>
<evidence type="ECO:0000256" key="5">
    <source>
        <dbReference type="ARBA" id="ARBA00008661"/>
    </source>
</evidence>
<dbReference type="Pfam" id="PF00337">
    <property type="entry name" value="Gal-bind_lectin"/>
    <property type="match status" value="1"/>
</dbReference>
<feature type="domain" description="Galectin" evidence="21">
    <location>
        <begin position="171"/>
        <end position="380"/>
    </location>
</feature>
<dbReference type="PANTHER" id="PTHR22536">
    <property type="entry name" value="LUNG CANCER METASTASIS-RELATED LCMR1 PROTEIN"/>
    <property type="match status" value="1"/>
</dbReference>
<evidence type="ECO:0000256" key="13">
    <source>
        <dbReference type="ARBA" id="ARBA00023136"/>
    </source>
</evidence>
<dbReference type="PROSITE" id="PS51304">
    <property type="entry name" value="GALECTIN"/>
    <property type="match status" value="1"/>
</dbReference>
<feature type="compositionally biased region" description="Basic residues" evidence="19">
    <location>
        <begin position="804"/>
        <end position="814"/>
    </location>
</feature>
<dbReference type="Gene3D" id="2.60.120.200">
    <property type="match status" value="2"/>
</dbReference>
<evidence type="ECO:0000313" key="22">
    <source>
        <dbReference type="EnsemblPlants" id="OMERI12G13960.1"/>
    </source>
</evidence>
<evidence type="ECO:0000256" key="4">
    <source>
        <dbReference type="ARBA" id="ARBA00004922"/>
    </source>
</evidence>
<keyword evidence="6" id="KW-0328">Glycosyltransferase</keyword>
<keyword evidence="16" id="KW-0464">Manganese</keyword>
<feature type="transmembrane region" description="Helical" evidence="20">
    <location>
        <begin position="21"/>
        <end position="47"/>
    </location>
</feature>
<keyword evidence="13 20" id="KW-0472">Membrane</keyword>
<protein>
    <recommendedName>
        <fullName evidence="21">Galectin domain-containing protein</fullName>
    </recommendedName>
</protein>
<comment type="pathway">
    <text evidence="4">Protein modification; protein glycosylation.</text>
</comment>
<dbReference type="GO" id="GO:0003712">
    <property type="term" value="F:transcription coregulator activity"/>
    <property type="evidence" value="ECO:0007669"/>
    <property type="project" value="InterPro"/>
</dbReference>
<dbReference type="eggNOG" id="KOG2287">
    <property type="taxonomic scope" value="Eukaryota"/>
</dbReference>
<evidence type="ECO:0000256" key="12">
    <source>
        <dbReference type="ARBA" id="ARBA00023034"/>
    </source>
</evidence>
<keyword evidence="11" id="KW-0805">Transcription regulation</keyword>
<dbReference type="SMART" id="SM00908">
    <property type="entry name" value="Gal-bind_lectin"/>
    <property type="match status" value="1"/>
</dbReference>
<comment type="function">
    <text evidence="18">Possesses hydroxyproline O-galactosyltransferase activity. Transfers galactose from UDP-galactose to hydroxyproline residues in the arabinogalactan proteins (AGPs). Is specific for AGPs containing non-contiguous peptidyl hydroxyproline residues. Utilizes UDP-galactose solely as sugar donor. The addition of galactose onto the peptidyl hydroxyproline residues in AGP core proteins represents the first committed step in arabinogalactan polysaccharide addition. AGP glycans play essential roles in both vegetative and reproductive plant growth.</text>
</comment>
<dbReference type="CDD" id="cd00070">
    <property type="entry name" value="GLECT"/>
    <property type="match status" value="1"/>
</dbReference>
<dbReference type="Gene3D" id="3.90.550.50">
    <property type="match status" value="1"/>
</dbReference>
<dbReference type="GO" id="GO:0016592">
    <property type="term" value="C:mediator complex"/>
    <property type="evidence" value="ECO:0007669"/>
    <property type="project" value="InterPro"/>
</dbReference>
<feature type="compositionally biased region" description="Basic and acidic residues" evidence="19">
    <location>
        <begin position="777"/>
        <end position="803"/>
    </location>
</feature>
<evidence type="ECO:0000256" key="17">
    <source>
        <dbReference type="ARBA" id="ARBA00023242"/>
    </source>
</evidence>
<keyword evidence="7" id="KW-0808">Transferase</keyword>
<evidence type="ECO:0000256" key="8">
    <source>
        <dbReference type="ARBA" id="ARBA00022692"/>
    </source>
</evidence>
<evidence type="ECO:0000256" key="1">
    <source>
        <dbReference type="ARBA" id="ARBA00001936"/>
    </source>
</evidence>
<dbReference type="Proteomes" id="UP000008021">
    <property type="component" value="Chromosome 12"/>
</dbReference>
<evidence type="ECO:0000256" key="11">
    <source>
        <dbReference type="ARBA" id="ARBA00023015"/>
    </source>
</evidence>
<dbReference type="FunFam" id="3.90.550.50:FF:000005">
    <property type="entry name" value="Hydroxyproline O-galactosyltransferase"/>
    <property type="match status" value="1"/>
</dbReference>
<dbReference type="GO" id="GO:0030246">
    <property type="term" value="F:carbohydrate binding"/>
    <property type="evidence" value="ECO:0007669"/>
    <property type="project" value="InterPro"/>
</dbReference>
<dbReference type="InterPro" id="IPR001079">
    <property type="entry name" value="Galectin_CRD"/>
</dbReference>
<evidence type="ECO:0000256" key="6">
    <source>
        <dbReference type="ARBA" id="ARBA00022676"/>
    </source>
</evidence>
<evidence type="ECO:0000256" key="10">
    <source>
        <dbReference type="ARBA" id="ARBA00022989"/>
    </source>
</evidence>
<evidence type="ECO:0000256" key="9">
    <source>
        <dbReference type="ARBA" id="ARBA00022968"/>
    </source>
</evidence>
<dbReference type="STRING" id="40149.A0A0E0FEE5"/>
<dbReference type="PANTHER" id="PTHR22536:SF1">
    <property type="entry name" value="MEDIATOR OF RNA POLYMERASE II TRANSCRIPTION SUBUNIT 19"/>
    <property type="match status" value="1"/>
</dbReference>
<dbReference type="Pfam" id="PF01762">
    <property type="entry name" value="Galactosyl_T"/>
    <property type="match status" value="1"/>
</dbReference>
<reference evidence="22" key="2">
    <citation type="submission" date="2018-05" db="EMBL/GenBank/DDBJ databases">
        <title>OmerRS3 (Oryza meridionalis Reference Sequence Version 3).</title>
        <authorList>
            <person name="Zhang J."/>
            <person name="Kudrna D."/>
            <person name="Lee S."/>
            <person name="Talag J."/>
            <person name="Welchert J."/>
            <person name="Wing R.A."/>
        </authorList>
    </citation>
    <scope>NUCLEOTIDE SEQUENCE [LARGE SCALE GENOMIC DNA]</scope>
    <source>
        <strain evidence="22">cv. OR44</strain>
    </source>
</reference>
<dbReference type="FunFam" id="2.60.120.200:FF:000071">
    <property type="entry name" value="Hydroxyproline O-galactosyltransferase GALT2"/>
    <property type="match status" value="1"/>
</dbReference>
<dbReference type="InterPro" id="IPR019403">
    <property type="entry name" value="Mediator_Med19_met"/>
</dbReference>
<dbReference type="GO" id="GO:1990714">
    <property type="term" value="F:hydroxyproline O-galactosyltransferase activity"/>
    <property type="evidence" value="ECO:0007669"/>
    <property type="project" value="UniProtKB-ARBA"/>
</dbReference>
<keyword evidence="15" id="KW-0325">Glycoprotein</keyword>
<dbReference type="Gramene" id="OMERI12G13960.1">
    <property type="protein sequence ID" value="OMERI12G13960.1"/>
    <property type="gene ID" value="OMERI12G13960"/>
</dbReference>
<dbReference type="AlphaFoldDB" id="A0A0E0FEE5"/>
<dbReference type="GO" id="GO:0000139">
    <property type="term" value="C:Golgi membrane"/>
    <property type="evidence" value="ECO:0007669"/>
    <property type="project" value="UniProtKB-SubCell"/>
</dbReference>
<name>A0A0E0FEE5_9ORYZ</name>
<proteinExistence type="inferred from homology"/>
<dbReference type="EnsemblPlants" id="OMERI12G13960.1">
    <property type="protein sequence ID" value="OMERI12G13960.1"/>
    <property type="gene ID" value="OMERI12G13960"/>
</dbReference>
<accession>A0A0E0FEE5</accession>